<dbReference type="Gene3D" id="3.30.70.2970">
    <property type="entry name" value="Protein of unknown function (DUF541), domain 2"/>
    <property type="match status" value="1"/>
</dbReference>
<dbReference type="PIRSF" id="PIRSF029033">
    <property type="entry name" value="UCP029033"/>
    <property type="match status" value="1"/>
</dbReference>
<name>C3J895_POREA</name>
<sequence length="244" mass="27378">MEKKQIIIASILGIAFVLGLSFAAYQVSRIRKVPSEISVTGIAERNFKSDLIVWTATYSVQDYSSSEGYQDLQRIGKEVRNFIKKNDIPDSSYLFSGISISKMYDQVTDGNNYYRQVFAGYNLSQTVTITSQDIDRVEALSRNITELINQGIEITSGDPSYYYTHLNDLKLEMLKESSEDALARAGVIAEGSNCKVGKLKRSQMGVFQIVGQYSDEDYSWGGSFNTSSKYKTASITVKNTYKIR</sequence>
<dbReference type="InterPro" id="IPR016907">
    <property type="entry name" value="UCP029033"/>
</dbReference>
<dbReference type="Pfam" id="PF04402">
    <property type="entry name" value="SIMPL"/>
    <property type="match status" value="1"/>
</dbReference>
<protein>
    <recommendedName>
        <fullName evidence="3">SIMPL domain-containing protein</fullName>
    </recommendedName>
</protein>
<comment type="caution">
    <text evidence="1">The sequence shown here is derived from an EMBL/GenBank/DDBJ whole genome shotgun (WGS) entry which is preliminary data.</text>
</comment>
<dbReference type="InterPro" id="IPR007497">
    <property type="entry name" value="SIMPL/DUF541"/>
</dbReference>
<accession>C3J895</accession>
<evidence type="ECO:0000313" key="1">
    <source>
        <dbReference type="EMBL" id="EEN83672.1"/>
    </source>
</evidence>
<evidence type="ECO:0008006" key="3">
    <source>
        <dbReference type="Google" id="ProtNLM"/>
    </source>
</evidence>
<dbReference type="GeneID" id="93365641"/>
<dbReference type="PANTHER" id="PTHR34387">
    <property type="entry name" value="SLR1258 PROTEIN"/>
    <property type="match status" value="1"/>
</dbReference>
<dbReference type="GO" id="GO:0006974">
    <property type="term" value="P:DNA damage response"/>
    <property type="evidence" value="ECO:0007669"/>
    <property type="project" value="TreeGrafter"/>
</dbReference>
<dbReference type="EMBL" id="ACNN01000005">
    <property type="protein sequence ID" value="EEN83672.1"/>
    <property type="molecule type" value="Genomic_DNA"/>
</dbReference>
<dbReference type="PANTHER" id="PTHR34387:SF2">
    <property type="entry name" value="SLR1258 PROTEIN"/>
    <property type="match status" value="1"/>
</dbReference>
<dbReference type="AlphaFoldDB" id="C3J895"/>
<dbReference type="RefSeq" id="WP_004332139.1">
    <property type="nucleotide sequence ID" value="NZ_ACNN01000005.1"/>
</dbReference>
<dbReference type="eggNOG" id="COG2859">
    <property type="taxonomic scope" value="Bacteria"/>
</dbReference>
<organism evidence="1 2">
    <name type="scientific">Porphyromonas endodontalis (strain ATCC 35406 / DSM 24491 / JCM 8526 / CCUG 16442 / BCRC 14492 / NCTC 13058 / HG 370)</name>
    <name type="common">Bacteroides endodontalis</name>
    <dbReference type="NCBI Taxonomy" id="553175"/>
    <lineage>
        <taxon>Bacteria</taxon>
        <taxon>Pseudomonadati</taxon>
        <taxon>Bacteroidota</taxon>
        <taxon>Bacteroidia</taxon>
        <taxon>Bacteroidales</taxon>
        <taxon>Porphyromonadaceae</taxon>
        <taxon>Porphyromonas</taxon>
    </lineage>
</organism>
<dbReference type="STRING" id="553175.POREN0001_1339"/>
<keyword evidence="2" id="KW-1185">Reference proteome</keyword>
<dbReference type="Proteomes" id="UP000004295">
    <property type="component" value="Unassembled WGS sequence"/>
</dbReference>
<dbReference type="InterPro" id="IPR052022">
    <property type="entry name" value="26kDa_periplasmic_antigen"/>
</dbReference>
<proteinExistence type="predicted"/>
<evidence type="ECO:0000313" key="2">
    <source>
        <dbReference type="Proteomes" id="UP000004295"/>
    </source>
</evidence>
<gene>
    <name evidence="1" type="ORF">POREN0001_1339</name>
</gene>
<reference evidence="1 2" key="1">
    <citation type="submission" date="2009-04" db="EMBL/GenBank/DDBJ databases">
        <authorList>
            <person name="Sebastian Y."/>
            <person name="Madupu R."/>
            <person name="Durkin A.S."/>
            <person name="Torralba M."/>
            <person name="Methe B."/>
            <person name="Sutton G.G."/>
            <person name="Strausberg R.L."/>
            <person name="Nelson K.E."/>
        </authorList>
    </citation>
    <scope>NUCLEOTIDE SEQUENCE [LARGE SCALE GENOMIC DNA]</scope>
    <source>
        <strain evidence="2">ATCC 35406 / BCRC 14492 / JCM 8526 / NCTC 13058 / HG 370</strain>
    </source>
</reference>